<comment type="caution">
    <text evidence="6">The sequence shown here is derived from an EMBL/GenBank/DDBJ whole genome shotgun (WGS) entry which is preliminary data.</text>
</comment>
<keyword evidence="3" id="KW-0808">Transferase</keyword>
<comment type="similarity">
    <text evidence="1">Belongs to the N(4)/N(6)-methyltransferase family.</text>
</comment>
<dbReference type="InterPro" id="IPR002941">
    <property type="entry name" value="DNA_methylase_N4/N6"/>
</dbReference>
<gene>
    <name evidence="6" type="ORF">S12H4_27175</name>
</gene>
<feature type="non-terminal residue" evidence="6">
    <location>
        <position position="196"/>
    </location>
</feature>
<dbReference type="GO" id="GO:0008170">
    <property type="term" value="F:N-methyltransferase activity"/>
    <property type="evidence" value="ECO:0007669"/>
    <property type="project" value="InterPro"/>
</dbReference>
<dbReference type="AlphaFoldDB" id="X1SQN9"/>
<evidence type="ECO:0000256" key="3">
    <source>
        <dbReference type="ARBA" id="ARBA00022679"/>
    </source>
</evidence>
<evidence type="ECO:0000259" key="5">
    <source>
        <dbReference type="Pfam" id="PF01555"/>
    </source>
</evidence>
<protein>
    <recommendedName>
        <fullName evidence="5">DNA methylase N-4/N-6 domain-containing protein</fullName>
    </recommendedName>
</protein>
<dbReference type="PROSITE" id="PS00092">
    <property type="entry name" value="N6_MTASE"/>
    <property type="match status" value="1"/>
</dbReference>
<dbReference type="InterPro" id="IPR002295">
    <property type="entry name" value="N4/N6-MTase_EcoPI_Mod-like"/>
</dbReference>
<evidence type="ECO:0000256" key="1">
    <source>
        <dbReference type="ARBA" id="ARBA00006594"/>
    </source>
</evidence>
<accession>X1SQN9</accession>
<name>X1SQN9_9ZZZZ</name>
<evidence type="ECO:0000256" key="2">
    <source>
        <dbReference type="ARBA" id="ARBA00022603"/>
    </source>
</evidence>
<proteinExistence type="inferred from homology"/>
<evidence type="ECO:0000313" key="6">
    <source>
        <dbReference type="EMBL" id="GAI95397.1"/>
    </source>
</evidence>
<dbReference type="PRINTS" id="PR00506">
    <property type="entry name" value="D21N6MTFRASE"/>
</dbReference>
<dbReference type="GO" id="GO:0003677">
    <property type="term" value="F:DNA binding"/>
    <property type="evidence" value="ECO:0007669"/>
    <property type="project" value="InterPro"/>
</dbReference>
<evidence type="ECO:0000256" key="4">
    <source>
        <dbReference type="ARBA" id="ARBA00022691"/>
    </source>
</evidence>
<reference evidence="6" key="1">
    <citation type="journal article" date="2014" name="Front. Microbiol.">
        <title>High frequency of phylogenetically diverse reductive dehalogenase-homologous genes in deep subseafloor sedimentary metagenomes.</title>
        <authorList>
            <person name="Kawai M."/>
            <person name="Futagami T."/>
            <person name="Toyoda A."/>
            <person name="Takaki Y."/>
            <person name="Nishi S."/>
            <person name="Hori S."/>
            <person name="Arai W."/>
            <person name="Tsubouchi T."/>
            <person name="Morono Y."/>
            <person name="Uchiyama I."/>
            <person name="Ito T."/>
            <person name="Fujiyama A."/>
            <person name="Inagaki F."/>
            <person name="Takami H."/>
        </authorList>
    </citation>
    <scope>NUCLEOTIDE SEQUENCE</scope>
    <source>
        <strain evidence="6">Expedition CK06-06</strain>
    </source>
</reference>
<dbReference type="Pfam" id="PF01555">
    <property type="entry name" value="N6_N4_Mtase"/>
    <property type="match status" value="1"/>
</dbReference>
<keyword evidence="4" id="KW-0949">S-adenosyl-L-methionine</keyword>
<sequence>MPTLNWIGKEAVVNHDKEVPFRLLKKVKAHSVGQNSQNLIIHGDNLEALKALMPYYQGRIKYIYIDPPYNTGNEKWVYNDKVNSPKIKKWLGKVVGAESEDLCRHDKWLCMMYPRLKLLRDLLSDDGVIFVSIDDNEVHHLRMLMDEIWRQDNFITEIVWQKKTGASDAKGIAIITEYVCCYVKSINHISNIFEKN</sequence>
<keyword evidence="2" id="KW-0489">Methyltransferase</keyword>
<organism evidence="6">
    <name type="scientific">marine sediment metagenome</name>
    <dbReference type="NCBI Taxonomy" id="412755"/>
    <lineage>
        <taxon>unclassified sequences</taxon>
        <taxon>metagenomes</taxon>
        <taxon>ecological metagenomes</taxon>
    </lineage>
</organism>
<dbReference type="SUPFAM" id="SSF53335">
    <property type="entry name" value="S-adenosyl-L-methionine-dependent methyltransferases"/>
    <property type="match status" value="1"/>
</dbReference>
<dbReference type="EMBL" id="BARW01015493">
    <property type="protein sequence ID" value="GAI95397.1"/>
    <property type="molecule type" value="Genomic_DNA"/>
</dbReference>
<feature type="domain" description="DNA methylase N-4/N-6" evidence="5">
    <location>
        <begin position="60"/>
        <end position="188"/>
    </location>
</feature>
<dbReference type="InterPro" id="IPR029063">
    <property type="entry name" value="SAM-dependent_MTases_sf"/>
</dbReference>
<dbReference type="Gene3D" id="3.40.50.150">
    <property type="entry name" value="Vaccinia Virus protein VP39"/>
    <property type="match status" value="1"/>
</dbReference>
<dbReference type="GO" id="GO:0032259">
    <property type="term" value="P:methylation"/>
    <property type="evidence" value="ECO:0007669"/>
    <property type="project" value="UniProtKB-KW"/>
</dbReference>
<dbReference type="InterPro" id="IPR002052">
    <property type="entry name" value="DNA_methylase_N6_adenine_CS"/>
</dbReference>